<name>A0A284RUF2_ARMOS</name>
<protein>
    <submittedName>
        <fullName evidence="1">Uncharacterized protein</fullName>
    </submittedName>
</protein>
<dbReference type="EMBL" id="FUEG01000016">
    <property type="protein sequence ID" value="SJL12352.1"/>
    <property type="molecule type" value="Genomic_DNA"/>
</dbReference>
<reference evidence="2" key="1">
    <citation type="journal article" date="2017" name="Nat. Ecol. Evol.">
        <title>Genome expansion and lineage-specific genetic innovations in the forest pathogenic fungi Armillaria.</title>
        <authorList>
            <person name="Sipos G."/>
            <person name="Prasanna A.N."/>
            <person name="Walter M.C."/>
            <person name="O'Connor E."/>
            <person name="Balint B."/>
            <person name="Krizsan K."/>
            <person name="Kiss B."/>
            <person name="Hess J."/>
            <person name="Varga T."/>
            <person name="Slot J."/>
            <person name="Riley R."/>
            <person name="Boka B."/>
            <person name="Rigling D."/>
            <person name="Barry K."/>
            <person name="Lee J."/>
            <person name="Mihaltcheva S."/>
            <person name="LaButti K."/>
            <person name="Lipzen A."/>
            <person name="Waldron R."/>
            <person name="Moloney N.M."/>
            <person name="Sperisen C."/>
            <person name="Kredics L."/>
            <person name="Vagvoelgyi C."/>
            <person name="Patrignani A."/>
            <person name="Fitzpatrick D."/>
            <person name="Nagy I."/>
            <person name="Doyle S."/>
            <person name="Anderson J.B."/>
            <person name="Grigoriev I.V."/>
            <person name="Gueldener U."/>
            <person name="Muensterkoetter M."/>
            <person name="Nagy L.G."/>
        </authorList>
    </citation>
    <scope>NUCLEOTIDE SEQUENCE [LARGE SCALE GENOMIC DNA]</scope>
    <source>
        <strain evidence="2">C18/9</strain>
    </source>
</reference>
<sequence>MRHKLWLRHEISRERHLSRSRGTGIGGRMLIRPQLFEETIAEEYCWMGISCHVFHSFIGNAALRLYPDGLSGRLSSISLDADVQCEYLFLWLRAVQRQQSGLMCKASSDSDYTHRDWISFRAHWDELDGDVQLVMACRIDSTWLSPSITIQPFHNGMMFRVEPSRTW</sequence>
<evidence type="ECO:0000313" key="2">
    <source>
        <dbReference type="Proteomes" id="UP000219338"/>
    </source>
</evidence>
<dbReference type="Proteomes" id="UP000219338">
    <property type="component" value="Unassembled WGS sequence"/>
</dbReference>
<keyword evidence="2" id="KW-1185">Reference proteome</keyword>
<organism evidence="1 2">
    <name type="scientific">Armillaria ostoyae</name>
    <name type="common">Armillaria root rot fungus</name>
    <dbReference type="NCBI Taxonomy" id="47428"/>
    <lineage>
        <taxon>Eukaryota</taxon>
        <taxon>Fungi</taxon>
        <taxon>Dikarya</taxon>
        <taxon>Basidiomycota</taxon>
        <taxon>Agaricomycotina</taxon>
        <taxon>Agaricomycetes</taxon>
        <taxon>Agaricomycetidae</taxon>
        <taxon>Agaricales</taxon>
        <taxon>Marasmiineae</taxon>
        <taxon>Physalacriaceae</taxon>
        <taxon>Armillaria</taxon>
    </lineage>
</organism>
<evidence type="ECO:0000313" key="1">
    <source>
        <dbReference type="EMBL" id="SJL12352.1"/>
    </source>
</evidence>
<accession>A0A284RUF2</accession>
<gene>
    <name evidence="1" type="ORF">ARMOST_15777</name>
</gene>
<dbReference type="AlphaFoldDB" id="A0A284RUF2"/>
<proteinExistence type="predicted"/>